<feature type="transmembrane region" description="Helical" evidence="1">
    <location>
        <begin position="68"/>
        <end position="87"/>
    </location>
</feature>
<keyword evidence="1" id="KW-1133">Transmembrane helix</keyword>
<evidence type="ECO:0000256" key="1">
    <source>
        <dbReference type="SAM" id="Phobius"/>
    </source>
</evidence>
<dbReference type="Proteomes" id="UP000218113">
    <property type="component" value="Unassembled WGS sequence"/>
</dbReference>
<accession>A0A2A4T5I2</accession>
<gene>
    <name evidence="2" type="ORF">COB67_05645</name>
</gene>
<evidence type="ECO:0000313" key="2">
    <source>
        <dbReference type="EMBL" id="PCI28772.1"/>
    </source>
</evidence>
<evidence type="ECO:0000313" key="3">
    <source>
        <dbReference type="Proteomes" id="UP000218113"/>
    </source>
</evidence>
<keyword evidence="1" id="KW-0812">Transmembrane</keyword>
<dbReference type="AlphaFoldDB" id="A0A2A4T5I2"/>
<feature type="transmembrane region" description="Helical" evidence="1">
    <location>
        <begin position="39"/>
        <end position="56"/>
    </location>
</feature>
<comment type="caution">
    <text evidence="2">The sequence shown here is derived from an EMBL/GenBank/DDBJ whole genome shotgun (WGS) entry which is preliminary data.</text>
</comment>
<keyword evidence="1" id="KW-0472">Membrane</keyword>
<protein>
    <submittedName>
        <fullName evidence="2">Uncharacterized protein</fullName>
    </submittedName>
</protein>
<name>A0A2A4T5I2_9DELT</name>
<reference evidence="3" key="1">
    <citation type="submission" date="2017-08" db="EMBL/GenBank/DDBJ databases">
        <title>A dynamic microbial community with high functional redundancy inhabits the cold, oxic subseafloor aquifer.</title>
        <authorList>
            <person name="Tully B.J."/>
            <person name="Wheat C.G."/>
            <person name="Glazer B.T."/>
            <person name="Huber J.A."/>
        </authorList>
    </citation>
    <scope>NUCLEOTIDE SEQUENCE [LARGE SCALE GENOMIC DNA]</scope>
</reference>
<dbReference type="EMBL" id="NVSR01000026">
    <property type="protein sequence ID" value="PCI28772.1"/>
    <property type="molecule type" value="Genomic_DNA"/>
</dbReference>
<sequence>MAKNKIKQHLFLNLNIDQQRFFKGKISAEVYLKRVRKNSILMTLLIIVVDTIRLYLQSEGWAQTVEKIATSWLVLACVGAVLFWRFSATAQAAIHAKSDPLMKSEIEQIKQENFGD</sequence>
<proteinExistence type="predicted"/>
<organism evidence="2 3">
    <name type="scientific">SAR324 cluster bacterium</name>
    <dbReference type="NCBI Taxonomy" id="2024889"/>
    <lineage>
        <taxon>Bacteria</taxon>
        <taxon>Deltaproteobacteria</taxon>
        <taxon>SAR324 cluster</taxon>
    </lineage>
</organism>